<accession>A0ABS9TA18</accession>
<proteinExistence type="predicted"/>
<protein>
    <submittedName>
        <fullName evidence="2">Permease prefix domain 1-containing protein</fullName>
    </submittedName>
</protein>
<evidence type="ECO:0000313" key="3">
    <source>
        <dbReference type="Proteomes" id="UP001299970"/>
    </source>
</evidence>
<dbReference type="Proteomes" id="UP001299970">
    <property type="component" value="Unassembled WGS sequence"/>
</dbReference>
<dbReference type="RefSeq" id="WP_241035287.1">
    <property type="nucleotide sequence ID" value="NZ_BAAAJF010000018.1"/>
</dbReference>
<keyword evidence="1" id="KW-0812">Transmembrane</keyword>
<comment type="caution">
    <text evidence="2">The sequence shown here is derived from an EMBL/GenBank/DDBJ whole genome shotgun (WGS) entry which is preliminary data.</text>
</comment>
<name>A0ABS9TA18_9PSEU</name>
<feature type="transmembrane region" description="Helical" evidence="1">
    <location>
        <begin position="162"/>
        <end position="180"/>
    </location>
</feature>
<keyword evidence="3" id="KW-1185">Reference proteome</keyword>
<organism evidence="2 3">
    <name type="scientific">Pseudonocardia alaniniphila</name>
    <dbReference type="NCBI Taxonomy" id="75291"/>
    <lineage>
        <taxon>Bacteria</taxon>
        <taxon>Bacillati</taxon>
        <taxon>Actinomycetota</taxon>
        <taxon>Actinomycetes</taxon>
        <taxon>Pseudonocardiales</taxon>
        <taxon>Pseudonocardiaceae</taxon>
        <taxon>Pseudonocardia</taxon>
    </lineage>
</organism>
<feature type="transmembrane region" description="Helical" evidence="1">
    <location>
        <begin position="119"/>
        <end position="141"/>
    </location>
</feature>
<keyword evidence="1" id="KW-1133">Transmembrane helix</keyword>
<evidence type="ECO:0000256" key="1">
    <source>
        <dbReference type="SAM" id="Phobius"/>
    </source>
</evidence>
<feature type="transmembrane region" description="Helical" evidence="1">
    <location>
        <begin position="89"/>
        <end position="107"/>
    </location>
</feature>
<keyword evidence="1" id="KW-0472">Membrane</keyword>
<gene>
    <name evidence="2" type="ORF">MMF94_06175</name>
</gene>
<dbReference type="InterPro" id="IPR047928">
    <property type="entry name" value="Perm_prefix_1"/>
</dbReference>
<sequence>MRTRGIAEPAIEAYLHDVDVRLIGSRRTRAAILEELRDGLHTATATRRARGATPDAAVAAALEEFGTAHFVAKAFADELANTHARRVSLSYLLTGPFVGITWLLLLAPPNWWQRGPSALWSSIPALPLTMLGCSAGALVLAGTGRLSRWIHPTPRHMLDMTSLLGLACIVGDLLVLAALPHLAASTSGHPEILTAMAAAASLVRLAYSIATLHRCRRARSAVTT</sequence>
<evidence type="ECO:0000313" key="2">
    <source>
        <dbReference type="EMBL" id="MCH6165263.1"/>
    </source>
</evidence>
<dbReference type="NCBIfam" id="NF038403">
    <property type="entry name" value="perm_prefix_1"/>
    <property type="match status" value="1"/>
</dbReference>
<dbReference type="EMBL" id="JAKXMK010000004">
    <property type="protein sequence ID" value="MCH6165263.1"/>
    <property type="molecule type" value="Genomic_DNA"/>
</dbReference>
<reference evidence="2 3" key="1">
    <citation type="submission" date="2022-03" db="EMBL/GenBank/DDBJ databases">
        <title>Pseudonocardia alaer sp. nov., a novel actinomycete isolated from reed forest soil.</title>
        <authorList>
            <person name="Wang L."/>
        </authorList>
    </citation>
    <scope>NUCLEOTIDE SEQUENCE [LARGE SCALE GENOMIC DNA]</scope>
    <source>
        <strain evidence="2 3">Y-16303</strain>
    </source>
</reference>
<feature type="transmembrane region" description="Helical" evidence="1">
    <location>
        <begin position="192"/>
        <end position="210"/>
    </location>
</feature>